<feature type="disulfide bond" evidence="4">
    <location>
        <begin position="172"/>
        <end position="181"/>
    </location>
</feature>
<dbReference type="SUPFAM" id="SSF57196">
    <property type="entry name" value="EGF/Laminin"/>
    <property type="match status" value="1"/>
</dbReference>
<feature type="domain" description="EGF-like" evidence="6">
    <location>
        <begin position="150"/>
        <end position="182"/>
    </location>
</feature>
<feature type="disulfide bond" evidence="4">
    <location>
        <begin position="63"/>
        <end position="72"/>
    </location>
</feature>
<proteinExistence type="predicted"/>
<keyword evidence="3 4" id="KW-1015">Disulfide bond</keyword>
<evidence type="ECO:0000256" key="3">
    <source>
        <dbReference type="ARBA" id="ARBA00023157"/>
    </source>
</evidence>
<reference evidence="7" key="1">
    <citation type="submission" date="2025-08" db="UniProtKB">
        <authorList>
            <consortium name="Ensembl"/>
        </authorList>
    </citation>
    <scope>IDENTIFICATION</scope>
</reference>
<name>A0A3Q2DST6_CYPVA</name>
<dbReference type="InterPro" id="IPR013111">
    <property type="entry name" value="EGF_extracell"/>
</dbReference>
<dbReference type="FunFam" id="2.10.25.10:FF:000490">
    <property type="entry name" value="von Willebrand factor D and EGF domain-containing protein"/>
    <property type="match status" value="1"/>
</dbReference>
<feature type="domain" description="EGF-like" evidence="6">
    <location>
        <begin position="41"/>
        <end position="73"/>
    </location>
</feature>
<dbReference type="PROSITE" id="PS01186">
    <property type="entry name" value="EGF_2"/>
    <property type="match status" value="3"/>
</dbReference>
<sequence length="188" mass="19643">MGFLAPKSALSVCSLLFALVGVCSAGSDAPRGVALGFVFDPEAKCDPPCEHGGVCIRNNTCFCSKGYEGERCQYGEIIWTGQKNMTCSGGCWNGGECTAVNGVAKCICPSGWTGSECQYPICPQGCRNGGTCMAPGICSCPEGWLGGACHTAVCSQTCLNGGKCISPNKCRCRPPFSGPRCEERKKSH</sequence>
<dbReference type="PANTHER" id="PTHR14949:SF56">
    <property type="entry name" value="EGF-LIKE-DOMAIN, MULTIPLE 7"/>
    <property type="match status" value="1"/>
</dbReference>
<feature type="domain" description="EGF-like" evidence="6">
    <location>
        <begin position="83"/>
        <end position="118"/>
    </location>
</feature>
<dbReference type="GO" id="GO:0005102">
    <property type="term" value="F:signaling receptor binding"/>
    <property type="evidence" value="ECO:0007669"/>
    <property type="project" value="TreeGrafter"/>
</dbReference>
<dbReference type="Pfam" id="PF07974">
    <property type="entry name" value="EGF_2"/>
    <property type="match status" value="1"/>
</dbReference>
<dbReference type="PROSITE" id="PS00022">
    <property type="entry name" value="EGF_1"/>
    <property type="match status" value="3"/>
</dbReference>
<feature type="disulfide bond" evidence="4">
    <location>
        <begin position="45"/>
        <end position="55"/>
    </location>
</feature>
<accession>A0A3Q2DST6</accession>
<evidence type="ECO:0000259" key="6">
    <source>
        <dbReference type="PROSITE" id="PS50026"/>
    </source>
</evidence>
<reference evidence="7" key="2">
    <citation type="submission" date="2025-09" db="UniProtKB">
        <authorList>
            <consortium name="Ensembl"/>
        </authorList>
    </citation>
    <scope>IDENTIFICATION</scope>
</reference>
<dbReference type="GeneTree" id="ENSGT00940000165119"/>
<dbReference type="Gene3D" id="2.10.25.10">
    <property type="entry name" value="Laminin"/>
    <property type="match status" value="3"/>
</dbReference>
<evidence type="ECO:0000313" key="7">
    <source>
        <dbReference type="Ensembl" id="ENSCVAP00000021894.1"/>
    </source>
</evidence>
<evidence type="ECO:0000256" key="4">
    <source>
        <dbReference type="PROSITE-ProRule" id="PRU00076"/>
    </source>
</evidence>
<dbReference type="InterPro" id="IPR009030">
    <property type="entry name" value="Growth_fac_rcpt_cys_sf"/>
</dbReference>
<dbReference type="Ensembl" id="ENSCVAT00000010652.1">
    <property type="protein sequence ID" value="ENSCVAP00000021894.1"/>
    <property type="gene ID" value="ENSCVAG00000004232.1"/>
</dbReference>
<comment type="caution">
    <text evidence="4">Lacks conserved residue(s) required for the propagation of feature annotation.</text>
</comment>
<evidence type="ECO:0000256" key="5">
    <source>
        <dbReference type="SAM" id="SignalP"/>
    </source>
</evidence>
<dbReference type="PANTHER" id="PTHR14949">
    <property type="entry name" value="EGF-LIKE-DOMAIN, MULTIPLE 7, 8"/>
    <property type="match status" value="1"/>
</dbReference>
<dbReference type="OMA" id="LCQHATC"/>
<dbReference type="GO" id="GO:0009986">
    <property type="term" value="C:cell surface"/>
    <property type="evidence" value="ECO:0007669"/>
    <property type="project" value="TreeGrafter"/>
</dbReference>
<feature type="signal peptide" evidence="5">
    <location>
        <begin position="1"/>
        <end position="25"/>
    </location>
</feature>
<keyword evidence="8" id="KW-1185">Reference proteome</keyword>
<keyword evidence="2 5" id="KW-0732">Signal</keyword>
<organism evidence="7 8">
    <name type="scientific">Cyprinodon variegatus</name>
    <name type="common">Sheepshead minnow</name>
    <dbReference type="NCBI Taxonomy" id="28743"/>
    <lineage>
        <taxon>Eukaryota</taxon>
        <taxon>Metazoa</taxon>
        <taxon>Chordata</taxon>
        <taxon>Craniata</taxon>
        <taxon>Vertebrata</taxon>
        <taxon>Euteleostomi</taxon>
        <taxon>Actinopterygii</taxon>
        <taxon>Neopterygii</taxon>
        <taxon>Teleostei</taxon>
        <taxon>Neoteleostei</taxon>
        <taxon>Acanthomorphata</taxon>
        <taxon>Ovalentaria</taxon>
        <taxon>Atherinomorphae</taxon>
        <taxon>Cyprinodontiformes</taxon>
        <taxon>Cyprinodontidae</taxon>
        <taxon>Cyprinodon</taxon>
    </lineage>
</organism>
<keyword evidence="1 4" id="KW-0245">EGF-like domain</keyword>
<dbReference type="Proteomes" id="UP000265020">
    <property type="component" value="Unassembled WGS sequence"/>
</dbReference>
<dbReference type="STRING" id="28743.ENSCVAP00000021894"/>
<dbReference type="SUPFAM" id="SSF57184">
    <property type="entry name" value="Growth factor receptor domain"/>
    <property type="match status" value="1"/>
</dbReference>
<dbReference type="AlphaFoldDB" id="A0A3Q2DST6"/>
<evidence type="ECO:0000313" key="8">
    <source>
        <dbReference type="Proteomes" id="UP000265020"/>
    </source>
</evidence>
<dbReference type="GO" id="GO:0005576">
    <property type="term" value="C:extracellular region"/>
    <property type="evidence" value="ECO:0007669"/>
    <property type="project" value="TreeGrafter"/>
</dbReference>
<feature type="disulfide bond" evidence="4">
    <location>
        <begin position="108"/>
        <end position="117"/>
    </location>
</feature>
<dbReference type="InterPro" id="IPR000742">
    <property type="entry name" value="EGF"/>
</dbReference>
<evidence type="ECO:0000256" key="2">
    <source>
        <dbReference type="ARBA" id="ARBA00022729"/>
    </source>
</evidence>
<feature type="disulfide bond" evidence="4">
    <location>
        <begin position="87"/>
        <end position="97"/>
    </location>
</feature>
<protein>
    <submittedName>
        <fullName evidence="7">Schwann cell-specific EGF-like repeat autocrine factor</fullName>
    </submittedName>
</protein>
<feature type="disulfide bond" evidence="4">
    <location>
        <begin position="154"/>
        <end position="164"/>
    </location>
</feature>
<dbReference type="InterPro" id="IPR050969">
    <property type="entry name" value="Dev_Signal_Modulators"/>
</dbReference>
<feature type="chain" id="PRO_5018597679" evidence="5">
    <location>
        <begin position="26"/>
        <end position="188"/>
    </location>
</feature>
<dbReference type="SMART" id="SM00181">
    <property type="entry name" value="EGF"/>
    <property type="match status" value="4"/>
</dbReference>
<dbReference type="PROSITE" id="PS50026">
    <property type="entry name" value="EGF_3"/>
    <property type="match status" value="3"/>
</dbReference>
<evidence type="ECO:0000256" key="1">
    <source>
        <dbReference type="ARBA" id="ARBA00022536"/>
    </source>
</evidence>